<keyword evidence="1" id="KW-0472">Membrane</keyword>
<dbReference type="RefSeq" id="WP_021802632.1">
    <property type="nucleotide sequence ID" value="NZ_CP059378.1"/>
</dbReference>
<evidence type="ECO:0000313" key="2">
    <source>
        <dbReference type="EMBL" id="QLY81408.1"/>
    </source>
</evidence>
<feature type="transmembrane region" description="Helical" evidence="1">
    <location>
        <begin position="47"/>
        <end position="68"/>
    </location>
</feature>
<dbReference type="AlphaFoldDB" id="A0A7D6VTC9"/>
<sequence>MVNQSNIFLLFLFSITLHNLEEALWLPQWSKYAKKFHKKVEKNEFHFAVLVITLIAYLITSLFIFFPNVLILKYFYFGFVGAMIINTIFPHLIATILLKKYSPGLITGLFLQVPVNCLIIINSINNGVINFYDLLLSVVAVGVFLLSIIPLLFRIGKKITNYV</sequence>
<dbReference type="EMBL" id="CP059378">
    <property type="protein sequence ID" value="QLY81408.1"/>
    <property type="molecule type" value="Genomic_DNA"/>
</dbReference>
<name>A0A7D6VTC9_9CLOT</name>
<protein>
    <submittedName>
        <fullName evidence="2">HXXEE domain-containing protein</fullName>
    </submittedName>
</protein>
<keyword evidence="1" id="KW-0812">Transmembrane</keyword>
<feature type="transmembrane region" description="Helical" evidence="1">
    <location>
        <begin position="6"/>
        <end position="26"/>
    </location>
</feature>
<feature type="transmembrane region" description="Helical" evidence="1">
    <location>
        <begin position="131"/>
        <end position="153"/>
    </location>
</feature>
<keyword evidence="1" id="KW-1133">Transmembrane helix</keyword>
<proteinExistence type="predicted"/>
<dbReference type="InterPro" id="IPR025671">
    <property type="entry name" value="HXXEE"/>
</dbReference>
<evidence type="ECO:0000256" key="1">
    <source>
        <dbReference type="SAM" id="Phobius"/>
    </source>
</evidence>
<feature type="transmembrane region" description="Helical" evidence="1">
    <location>
        <begin position="105"/>
        <end position="125"/>
    </location>
</feature>
<dbReference type="Pfam" id="PF13787">
    <property type="entry name" value="HXXEE"/>
    <property type="match status" value="1"/>
</dbReference>
<dbReference type="KEGG" id="cint:HZF06_07450"/>
<reference evidence="2 3" key="1">
    <citation type="submission" date="2020-07" db="EMBL/GenBank/DDBJ databases">
        <title>Electron transfer.</title>
        <authorList>
            <person name="Huang L."/>
            <person name="Liu X."/>
            <person name="Zhou S."/>
        </authorList>
    </citation>
    <scope>NUCLEOTIDE SEQUENCE [LARGE SCALE GENOMIC DNA]</scope>
    <source>
        <strain evidence="2 3">Lx1</strain>
    </source>
</reference>
<gene>
    <name evidence="2" type="ORF">HZF06_07450</name>
</gene>
<feature type="transmembrane region" description="Helical" evidence="1">
    <location>
        <begin position="74"/>
        <end position="98"/>
    </location>
</feature>
<evidence type="ECO:0000313" key="3">
    <source>
        <dbReference type="Proteomes" id="UP000512286"/>
    </source>
</evidence>
<accession>A0A7D6VTC9</accession>
<dbReference type="Proteomes" id="UP000512286">
    <property type="component" value="Chromosome"/>
</dbReference>
<organism evidence="2 3">
    <name type="scientific">Clostridium intestinale</name>
    <dbReference type="NCBI Taxonomy" id="36845"/>
    <lineage>
        <taxon>Bacteria</taxon>
        <taxon>Bacillati</taxon>
        <taxon>Bacillota</taxon>
        <taxon>Clostridia</taxon>
        <taxon>Eubacteriales</taxon>
        <taxon>Clostridiaceae</taxon>
        <taxon>Clostridium</taxon>
    </lineage>
</organism>